<comment type="similarity">
    <text evidence="1">Belongs to the short-chain dehydrogenases/reductases (SDR) family.</text>
</comment>
<proteinExistence type="inferred from homology"/>
<sequence length="259" mass="26325">MTAEASWSSRTAVVTGGASGIGRATALALAARGASVAVLDKDAGSADEVAARITADGPGTGLSSPCDLSRVGEIRSCVDRIAERFGHIDILVNCAGIVGPRVGLADITEDIWDSVHAINLKAAVFVTQAVVPHMTAGGRRGGNIVNVGSASAHRAVVSSHPYASSKAALESLTRTLAGELAPHEINVNAVAPGVTATAIYGENDDDEARTARARQGPTANLFGRFSQPDDIAAAIVFLCAPESRQITGQVVHVSAGAVV</sequence>
<dbReference type="Gene3D" id="3.40.50.720">
    <property type="entry name" value="NAD(P)-binding Rossmann-like Domain"/>
    <property type="match status" value="1"/>
</dbReference>
<dbReference type="SUPFAM" id="SSF51735">
    <property type="entry name" value="NAD(P)-binding Rossmann-fold domains"/>
    <property type="match status" value="1"/>
</dbReference>
<evidence type="ECO:0000256" key="1">
    <source>
        <dbReference type="ARBA" id="ARBA00006484"/>
    </source>
</evidence>
<dbReference type="GO" id="GO:0016491">
    <property type="term" value="F:oxidoreductase activity"/>
    <property type="evidence" value="ECO:0007669"/>
    <property type="project" value="UniProtKB-KW"/>
</dbReference>
<dbReference type="Proteomes" id="UP001589627">
    <property type="component" value="Unassembled WGS sequence"/>
</dbReference>
<keyword evidence="3" id="KW-1185">Reference proteome</keyword>
<gene>
    <name evidence="2" type="ORF">ACFFNX_26540</name>
</gene>
<dbReference type="InterPro" id="IPR002347">
    <property type="entry name" value="SDR_fam"/>
</dbReference>
<name>A0ABV5YKZ7_9ACTN</name>
<keyword evidence="2" id="KW-0560">Oxidoreductase</keyword>
<accession>A0ABV5YKZ7</accession>
<dbReference type="Pfam" id="PF13561">
    <property type="entry name" value="adh_short_C2"/>
    <property type="match status" value="1"/>
</dbReference>
<dbReference type="CDD" id="cd05233">
    <property type="entry name" value="SDR_c"/>
    <property type="match status" value="1"/>
</dbReference>
<evidence type="ECO:0000313" key="3">
    <source>
        <dbReference type="Proteomes" id="UP001589627"/>
    </source>
</evidence>
<dbReference type="PANTHER" id="PTHR42760">
    <property type="entry name" value="SHORT-CHAIN DEHYDROGENASES/REDUCTASES FAMILY MEMBER"/>
    <property type="match status" value="1"/>
</dbReference>
<dbReference type="InterPro" id="IPR020904">
    <property type="entry name" value="Sc_DH/Rdtase_CS"/>
</dbReference>
<dbReference type="RefSeq" id="WP_378207835.1">
    <property type="nucleotide sequence ID" value="NZ_JBHLZP010000224.1"/>
</dbReference>
<organism evidence="2 3">
    <name type="scientific">Actinoallomurus acaciae</name>
    <dbReference type="NCBI Taxonomy" id="502577"/>
    <lineage>
        <taxon>Bacteria</taxon>
        <taxon>Bacillati</taxon>
        <taxon>Actinomycetota</taxon>
        <taxon>Actinomycetes</taxon>
        <taxon>Streptosporangiales</taxon>
        <taxon>Thermomonosporaceae</taxon>
        <taxon>Actinoallomurus</taxon>
    </lineage>
</organism>
<dbReference type="EC" id="1.1.1.-" evidence="2"/>
<dbReference type="PANTHER" id="PTHR42760:SF40">
    <property type="entry name" value="3-OXOACYL-[ACYL-CARRIER-PROTEIN] REDUCTASE, CHLOROPLASTIC"/>
    <property type="match status" value="1"/>
</dbReference>
<protein>
    <submittedName>
        <fullName evidence="2">SDR family NAD(P)-dependent oxidoreductase</fullName>
        <ecNumber evidence="2">1.1.1.-</ecNumber>
    </submittedName>
</protein>
<reference evidence="2 3" key="1">
    <citation type="submission" date="2024-09" db="EMBL/GenBank/DDBJ databases">
        <authorList>
            <person name="Sun Q."/>
            <person name="Mori K."/>
        </authorList>
    </citation>
    <scope>NUCLEOTIDE SEQUENCE [LARGE SCALE GENOMIC DNA]</scope>
    <source>
        <strain evidence="2 3">TBRC 0563</strain>
    </source>
</reference>
<dbReference type="InterPro" id="IPR036291">
    <property type="entry name" value="NAD(P)-bd_dom_sf"/>
</dbReference>
<dbReference type="PRINTS" id="PR00081">
    <property type="entry name" value="GDHRDH"/>
</dbReference>
<dbReference type="EMBL" id="JBHLZP010000224">
    <property type="protein sequence ID" value="MFB9835745.1"/>
    <property type="molecule type" value="Genomic_DNA"/>
</dbReference>
<comment type="caution">
    <text evidence="2">The sequence shown here is derived from an EMBL/GenBank/DDBJ whole genome shotgun (WGS) entry which is preliminary data.</text>
</comment>
<dbReference type="PRINTS" id="PR00080">
    <property type="entry name" value="SDRFAMILY"/>
</dbReference>
<evidence type="ECO:0000313" key="2">
    <source>
        <dbReference type="EMBL" id="MFB9835745.1"/>
    </source>
</evidence>
<dbReference type="PROSITE" id="PS00061">
    <property type="entry name" value="ADH_SHORT"/>
    <property type="match status" value="1"/>
</dbReference>